<dbReference type="Proteomes" id="UP000253606">
    <property type="component" value="Chromosome"/>
</dbReference>
<evidence type="ECO:0000313" key="1">
    <source>
        <dbReference type="EMBL" id="AXC15933.1"/>
    </source>
</evidence>
<proteinExistence type="predicted"/>
<name>A0A2Z5G9K8_9BACT</name>
<protein>
    <submittedName>
        <fullName evidence="1">Uncharacterized protein</fullName>
    </submittedName>
</protein>
<evidence type="ECO:0000313" key="2">
    <source>
        <dbReference type="Proteomes" id="UP000253606"/>
    </source>
</evidence>
<dbReference type="AlphaFoldDB" id="A0A2Z5G9K8"/>
<gene>
    <name evidence="1" type="ORF">ACPOL_6721</name>
</gene>
<dbReference type="KEGG" id="abas:ACPOL_6721"/>
<keyword evidence="2" id="KW-1185">Reference proteome</keyword>
<sequence length="82" mass="8744">MVAGGVESDGFSAHLNAEIHLSAGGGDDRAITDDVRAIRLRTGRVGREWYGLSEGRYAEPHRQCAGQYGQTVVAGPVSRFPS</sequence>
<dbReference type="EMBL" id="CP030840">
    <property type="protein sequence ID" value="AXC15933.1"/>
    <property type="molecule type" value="Genomic_DNA"/>
</dbReference>
<organism evidence="1 2">
    <name type="scientific">Acidisarcina polymorpha</name>
    <dbReference type="NCBI Taxonomy" id="2211140"/>
    <lineage>
        <taxon>Bacteria</taxon>
        <taxon>Pseudomonadati</taxon>
        <taxon>Acidobacteriota</taxon>
        <taxon>Terriglobia</taxon>
        <taxon>Terriglobales</taxon>
        <taxon>Acidobacteriaceae</taxon>
        <taxon>Acidisarcina</taxon>
    </lineage>
</organism>
<accession>A0A2Z5G9K8</accession>
<reference evidence="1 2" key="1">
    <citation type="journal article" date="2018" name="Front. Microbiol.">
        <title>Hydrolytic Capabilities as a Key to Environmental Success: Chitinolytic and Cellulolytic Acidobacteria From Acidic Sub-arctic Soils and Boreal Peatlands.</title>
        <authorList>
            <person name="Belova S.E."/>
            <person name="Ravin N.V."/>
            <person name="Pankratov T.A."/>
            <person name="Rakitin A.L."/>
            <person name="Ivanova A.A."/>
            <person name="Beletsky A.V."/>
            <person name="Mardanov A.V."/>
            <person name="Sinninghe Damste J.S."/>
            <person name="Dedysh S.N."/>
        </authorList>
    </citation>
    <scope>NUCLEOTIDE SEQUENCE [LARGE SCALE GENOMIC DNA]</scope>
    <source>
        <strain evidence="1 2">SBC82</strain>
    </source>
</reference>